<dbReference type="GO" id="GO:0005524">
    <property type="term" value="F:ATP binding"/>
    <property type="evidence" value="ECO:0007669"/>
    <property type="project" value="UniProtKB-KW"/>
</dbReference>
<organism evidence="8 9">
    <name type="scientific">Thalassospira lucentensis</name>
    <dbReference type="NCBI Taxonomy" id="168935"/>
    <lineage>
        <taxon>Bacteria</taxon>
        <taxon>Pseudomonadati</taxon>
        <taxon>Pseudomonadota</taxon>
        <taxon>Alphaproteobacteria</taxon>
        <taxon>Rhodospirillales</taxon>
        <taxon>Thalassospiraceae</taxon>
        <taxon>Thalassospira</taxon>
    </lineage>
</organism>
<dbReference type="InterPro" id="IPR008988">
    <property type="entry name" value="Transcriptional_repressor_C"/>
</dbReference>
<dbReference type="GO" id="GO:0005737">
    <property type="term" value="C:cytoplasm"/>
    <property type="evidence" value="ECO:0007669"/>
    <property type="project" value="TreeGrafter"/>
</dbReference>
<evidence type="ECO:0000256" key="6">
    <source>
        <dbReference type="ARBA" id="ARBA00047846"/>
    </source>
</evidence>
<dbReference type="InterPro" id="IPR004408">
    <property type="entry name" value="Biotin_CoA_COase_ligase"/>
</dbReference>
<protein>
    <recommendedName>
        <fullName evidence="5">biotin--[biotin carboxyl-carrier protein] ligase</fullName>
        <ecNumber evidence="5">6.3.4.15</ecNumber>
    </recommendedName>
</protein>
<dbReference type="NCBIfam" id="TIGR00121">
    <property type="entry name" value="birA_ligase"/>
    <property type="match status" value="1"/>
</dbReference>
<keyword evidence="2" id="KW-0547">Nucleotide-binding</keyword>
<reference evidence="8 9" key="1">
    <citation type="submission" date="2015-12" db="EMBL/GenBank/DDBJ databases">
        <title>Genome sequence of Thalassospira lucentensis MCCC 1A02072.</title>
        <authorList>
            <person name="Lu L."/>
            <person name="Lai Q."/>
            <person name="Shao Z."/>
            <person name="Qian P."/>
        </authorList>
    </citation>
    <scope>NUCLEOTIDE SEQUENCE [LARGE SCALE GENOMIC DNA]</scope>
    <source>
        <strain evidence="8 9">MCCC 1A02072</strain>
    </source>
</reference>
<evidence type="ECO:0000313" key="9">
    <source>
        <dbReference type="Proteomes" id="UP000076335"/>
    </source>
</evidence>
<dbReference type="Pfam" id="PF02237">
    <property type="entry name" value="BPL_C"/>
    <property type="match status" value="1"/>
</dbReference>
<dbReference type="Gene3D" id="3.30.930.10">
    <property type="entry name" value="Bira Bifunctional Protein, Domain 2"/>
    <property type="match status" value="1"/>
</dbReference>
<gene>
    <name evidence="8" type="ORF">AUP42_10575</name>
</gene>
<dbReference type="PANTHER" id="PTHR12835">
    <property type="entry name" value="BIOTIN PROTEIN LIGASE"/>
    <property type="match status" value="1"/>
</dbReference>
<evidence type="ECO:0000256" key="4">
    <source>
        <dbReference type="ARBA" id="ARBA00023267"/>
    </source>
</evidence>
<accession>A0A154L982</accession>
<keyword evidence="3" id="KW-0067">ATP-binding</keyword>
<name>A0A154L982_9PROT</name>
<dbReference type="GO" id="GO:0004077">
    <property type="term" value="F:biotin--[biotin carboxyl-carrier protein] ligase activity"/>
    <property type="evidence" value="ECO:0007669"/>
    <property type="project" value="UniProtKB-EC"/>
</dbReference>
<dbReference type="AlphaFoldDB" id="A0A154L982"/>
<dbReference type="PROSITE" id="PS51733">
    <property type="entry name" value="BPL_LPL_CATALYTIC"/>
    <property type="match status" value="1"/>
</dbReference>
<dbReference type="InterPro" id="IPR003142">
    <property type="entry name" value="BPL_C"/>
</dbReference>
<dbReference type="InterPro" id="IPR045864">
    <property type="entry name" value="aa-tRNA-synth_II/BPL/LPL"/>
</dbReference>
<dbReference type="PANTHER" id="PTHR12835:SF5">
    <property type="entry name" value="BIOTIN--PROTEIN LIGASE"/>
    <property type="match status" value="1"/>
</dbReference>
<evidence type="ECO:0000256" key="1">
    <source>
        <dbReference type="ARBA" id="ARBA00022598"/>
    </source>
</evidence>
<dbReference type="RefSeq" id="WP_062948580.1">
    <property type="nucleotide sequence ID" value="NZ_LPVY01000003.1"/>
</dbReference>
<sequence>MTKPTIRLPEGFYLHELEVIDSTNEEAKRLADKGAHSGALIWARQQTSGRGRRGRAWSSPVGNLYSSLLLRPDCPLFEAAKLTFLVAVAMAEAIELVSGNRIRPDCKWPNDLMVNGRKISGILLESASNNGSETDYLVIGAGVNVAFYPDDAERPATSLSALGAPVSVGELLSAYVARVASWLPVWEKQGFAPVREAWLTRAYGIGEPVIARLTERTLEGTFVGLDDDGSLVLREAGGTEHRVGAGEVFFKA</sequence>
<dbReference type="OrthoDB" id="9807064at2"/>
<evidence type="ECO:0000313" key="8">
    <source>
        <dbReference type="EMBL" id="KZB67918.1"/>
    </source>
</evidence>
<proteinExistence type="predicted"/>
<feature type="domain" description="BPL/LPL catalytic" evidence="7">
    <location>
        <begin position="1"/>
        <end position="187"/>
    </location>
</feature>
<dbReference type="EC" id="6.3.4.15" evidence="5"/>
<dbReference type="SUPFAM" id="SSF50037">
    <property type="entry name" value="C-terminal domain of transcriptional repressors"/>
    <property type="match status" value="1"/>
</dbReference>
<dbReference type="SUPFAM" id="SSF55681">
    <property type="entry name" value="Class II aaRS and biotin synthetases"/>
    <property type="match status" value="1"/>
</dbReference>
<dbReference type="CDD" id="cd16442">
    <property type="entry name" value="BPL"/>
    <property type="match status" value="1"/>
</dbReference>
<dbReference type="Gene3D" id="2.30.30.100">
    <property type="match status" value="1"/>
</dbReference>
<evidence type="ECO:0000256" key="5">
    <source>
        <dbReference type="ARBA" id="ARBA00024227"/>
    </source>
</evidence>
<comment type="catalytic activity">
    <reaction evidence="6">
        <text>biotin + L-lysyl-[protein] + ATP = N(6)-biotinyl-L-lysyl-[protein] + AMP + diphosphate + H(+)</text>
        <dbReference type="Rhea" id="RHEA:11756"/>
        <dbReference type="Rhea" id="RHEA-COMP:9752"/>
        <dbReference type="Rhea" id="RHEA-COMP:10505"/>
        <dbReference type="ChEBI" id="CHEBI:15378"/>
        <dbReference type="ChEBI" id="CHEBI:29969"/>
        <dbReference type="ChEBI" id="CHEBI:30616"/>
        <dbReference type="ChEBI" id="CHEBI:33019"/>
        <dbReference type="ChEBI" id="CHEBI:57586"/>
        <dbReference type="ChEBI" id="CHEBI:83144"/>
        <dbReference type="ChEBI" id="CHEBI:456215"/>
        <dbReference type="EC" id="6.3.4.15"/>
    </reaction>
</comment>
<keyword evidence="1 8" id="KW-0436">Ligase</keyword>
<comment type="caution">
    <text evidence="8">The sequence shown here is derived from an EMBL/GenBank/DDBJ whole genome shotgun (WGS) entry which is preliminary data.</text>
</comment>
<keyword evidence="4" id="KW-0092">Biotin</keyword>
<dbReference type="Proteomes" id="UP000076335">
    <property type="component" value="Unassembled WGS sequence"/>
</dbReference>
<evidence type="ECO:0000259" key="7">
    <source>
        <dbReference type="PROSITE" id="PS51733"/>
    </source>
</evidence>
<dbReference type="Pfam" id="PF03099">
    <property type="entry name" value="BPL_LplA_LipB"/>
    <property type="match status" value="1"/>
</dbReference>
<evidence type="ECO:0000256" key="3">
    <source>
        <dbReference type="ARBA" id="ARBA00022840"/>
    </source>
</evidence>
<evidence type="ECO:0000256" key="2">
    <source>
        <dbReference type="ARBA" id="ARBA00022741"/>
    </source>
</evidence>
<dbReference type="InterPro" id="IPR004143">
    <property type="entry name" value="BPL_LPL_catalytic"/>
</dbReference>
<dbReference type="EMBL" id="LPVY01000003">
    <property type="protein sequence ID" value="KZB67918.1"/>
    <property type="molecule type" value="Genomic_DNA"/>
</dbReference>